<feature type="compositionally biased region" description="Polar residues" evidence="1">
    <location>
        <begin position="35"/>
        <end position="55"/>
    </location>
</feature>
<dbReference type="Proteomes" id="UP000176740">
    <property type="component" value="Unassembled WGS sequence"/>
</dbReference>
<sequence>MNTDDKPQDAPPTSPKADLDQSDASGQALVDLVDTMNSVDTNSPQAQANETSMDDNNGKRIEYVENDTDKPDSLNKTS</sequence>
<evidence type="ECO:0000313" key="3">
    <source>
        <dbReference type="Proteomes" id="UP000176740"/>
    </source>
</evidence>
<evidence type="ECO:0000313" key="2">
    <source>
        <dbReference type="EMBL" id="OGD98046.1"/>
    </source>
</evidence>
<accession>A0A1F5H1M0</accession>
<feature type="compositionally biased region" description="Basic and acidic residues" evidence="1">
    <location>
        <begin position="56"/>
        <end position="78"/>
    </location>
</feature>
<evidence type="ECO:0000256" key="1">
    <source>
        <dbReference type="SAM" id="MobiDB-lite"/>
    </source>
</evidence>
<comment type="caution">
    <text evidence="2">The sequence shown here is derived from an EMBL/GenBank/DDBJ whole genome shotgun (WGS) entry which is preliminary data.</text>
</comment>
<dbReference type="EMBL" id="MFBO01000018">
    <property type="protein sequence ID" value="OGD98046.1"/>
    <property type="molecule type" value="Genomic_DNA"/>
</dbReference>
<reference evidence="2 3" key="1">
    <citation type="journal article" date="2016" name="Nat. Commun.">
        <title>Thousands of microbial genomes shed light on interconnected biogeochemical processes in an aquifer system.</title>
        <authorList>
            <person name="Anantharaman K."/>
            <person name="Brown C.T."/>
            <person name="Hug L.A."/>
            <person name="Sharon I."/>
            <person name="Castelle C.J."/>
            <person name="Probst A.J."/>
            <person name="Thomas B.C."/>
            <person name="Singh A."/>
            <person name="Wilkins M.J."/>
            <person name="Karaoz U."/>
            <person name="Brodie E.L."/>
            <person name="Williams K.H."/>
            <person name="Hubbard S.S."/>
            <person name="Banfield J.F."/>
        </authorList>
    </citation>
    <scope>NUCLEOTIDE SEQUENCE [LARGE SCALE GENOMIC DNA]</scope>
</reference>
<protein>
    <submittedName>
        <fullName evidence="2">Uncharacterized protein</fullName>
    </submittedName>
</protein>
<proteinExistence type="predicted"/>
<gene>
    <name evidence="2" type="ORF">A3A49_00725</name>
</gene>
<organism evidence="2 3">
    <name type="scientific">Candidatus Curtissbacteria bacterium RIFCSPLOWO2_01_FULL_38_11b</name>
    <dbReference type="NCBI Taxonomy" id="1797725"/>
    <lineage>
        <taxon>Bacteria</taxon>
        <taxon>Candidatus Curtissiibacteriota</taxon>
    </lineage>
</organism>
<name>A0A1F5H1M0_9BACT</name>
<feature type="region of interest" description="Disordered" evidence="1">
    <location>
        <begin position="1"/>
        <end position="78"/>
    </location>
</feature>
<dbReference type="AlphaFoldDB" id="A0A1F5H1M0"/>